<reference evidence="2 3" key="1">
    <citation type="submission" date="2018-11" db="EMBL/GenBank/DDBJ databases">
        <authorList>
            <consortium name="Pathogen Informatics"/>
        </authorList>
    </citation>
    <scope>NUCLEOTIDE SEQUENCE [LARGE SCALE GENOMIC DNA]</scope>
</reference>
<gene>
    <name evidence="2" type="ORF">HPBE_LOCUS3558</name>
</gene>
<dbReference type="InterPro" id="IPR052407">
    <property type="entry name" value="BTB_POZ_domain_cont_9"/>
</dbReference>
<feature type="domain" description="BTB" evidence="1">
    <location>
        <begin position="29"/>
        <end position="96"/>
    </location>
</feature>
<dbReference type="SUPFAM" id="SSF54695">
    <property type="entry name" value="POZ domain"/>
    <property type="match status" value="1"/>
</dbReference>
<reference evidence="4" key="2">
    <citation type="submission" date="2019-09" db="UniProtKB">
        <authorList>
            <consortium name="WormBaseParasite"/>
        </authorList>
    </citation>
    <scope>IDENTIFICATION</scope>
</reference>
<protein>
    <submittedName>
        <fullName evidence="4">BTB domain-containing protein</fullName>
    </submittedName>
</protein>
<dbReference type="GO" id="GO:0005737">
    <property type="term" value="C:cytoplasm"/>
    <property type="evidence" value="ECO:0007669"/>
    <property type="project" value="TreeGrafter"/>
</dbReference>
<dbReference type="InterPro" id="IPR000210">
    <property type="entry name" value="BTB/POZ_dom"/>
</dbReference>
<dbReference type="PROSITE" id="PS50097">
    <property type="entry name" value="BTB"/>
    <property type="match status" value="1"/>
</dbReference>
<dbReference type="Pfam" id="PF00651">
    <property type="entry name" value="BTB"/>
    <property type="match status" value="1"/>
</dbReference>
<dbReference type="GO" id="GO:0050804">
    <property type="term" value="P:modulation of chemical synaptic transmission"/>
    <property type="evidence" value="ECO:0007669"/>
    <property type="project" value="TreeGrafter"/>
</dbReference>
<proteinExistence type="predicted"/>
<dbReference type="AlphaFoldDB" id="A0A183FBL5"/>
<dbReference type="EMBL" id="UZAH01010432">
    <property type="protein sequence ID" value="VDO37067.1"/>
    <property type="molecule type" value="Genomic_DNA"/>
</dbReference>
<sequence>MLSDNSSLIEHSTTVVDDIEALFSKSDFSDVTFVVEGERLHAHKPILAARCEYFRAMLYGGLKESSEAEVQLERTNALAFRTLLKYIYTGKIELSAFKVEELVAILQLAHEYRLLKIQRPIVDYLKVSLVRWKNTSLK</sequence>
<dbReference type="PANTHER" id="PTHR46306">
    <property type="entry name" value="BTB/POZ DOMAIN-CONTAINING PROTEIN 9"/>
    <property type="match status" value="1"/>
</dbReference>
<name>A0A183FBL5_HELPZ</name>
<dbReference type="PANTHER" id="PTHR46306:SF1">
    <property type="entry name" value="BTB_POZ DOMAIN-CONTAINING PROTEIN 9"/>
    <property type="match status" value="1"/>
</dbReference>
<dbReference type="GO" id="GO:0048512">
    <property type="term" value="P:circadian behavior"/>
    <property type="evidence" value="ECO:0007669"/>
    <property type="project" value="TreeGrafter"/>
</dbReference>
<evidence type="ECO:0000259" key="1">
    <source>
        <dbReference type="PROSITE" id="PS50097"/>
    </source>
</evidence>
<dbReference type="OrthoDB" id="5830191at2759"/>
<evidence type="ECO:0000313" key="4">
    <source>
        <dbReference type="WBParaSite" id="HPBE_0000355701-mRNA-1"/>
    </source>
</evidence>
<evidence type="ECO:0000313" key="2">
    <source>
        <dbReference type="EMBL" id="VDO37067.1"/>
    </source>
</evidence>
<accession>A0A3P7VPS0</accession>
<dbReference type="SMART" id="SM00225">
    <property type="entry name" value="BTB"/>
    <property type="match status" value="1"/>
</dbReference>
<dbReference type="InterPro" id="IPR011333">
    <property type="entry name" value="SKP1/BTB/POZ_sf"/>
</dbReference>
<evidence type="ECO:0000313" key="3">
    <source>
        <dbReference type="Proteomes" id="UP000050761"/>
    </source>
</evidence>
<dbReference type="GO" id="GO:0008344">
    <property type="term" value="P:adult locomotory behavior"/>
    <property type="evidence" value="ECO:0007669"/>
    <property type="project" value="TreeGrafter"/>
</dbReference>
<keyword evidence="3" id="KW-1185">Reference proteome</keyword>
<dbReference type="Gene3D" id="3.30.710.10">
    <property type="entry name" value="Potassium Channel Kv1.1, Chain A"/>
    <property type="match status" value="1"/>
</dbReference>
<organism evidence="3 4">
    <name type="scientific">Heligmosomoides polygyrus</name>
    <name type="common">Parasitic roundworm</name>
    <dbReference type="NCBI Taxonomy" id="6339"/>
    <lineage>
        <taxon>Eukaryota</taxon>
        <taxon>Metazoa</taxon>
        <taxon>Ecdysozoa</taxon>
        <taxon>Nematoda</taxon>
        <taxon>Chromadorea</taxon>
        <taxon>Rhabditida</taxon>
        <taxon>Rhabditina</taxon>
        <taxon>Rhabditomorpha</taxon>
        <taxon>Strongyloidea</taxon>
        <taxon>Heligmosomidae</taxon>
        <taxon>Heligmosomoides</taxon>
    </lineage>
</organism>
<dbReference type="Proteomes" id="UP000050761">
    <property type="component" value="Unassembled WGS sequence"/>
</dbReference>
<dbReference type="WBParaSite" id="HPBE_0000355701-mRNA-1">
    <property type="protein sequence ID" value="HPBE_0000355701-mRNA-1"/>
    <property type="gene ID" value="HPBE_0000355701"/>
</dbReference>
<accession>A0A183FBL5</accession>